<dbReference type="EMBL" id="JARKIB010000102">
    <property type="protein sequence ID" value="KAJ7740545.1"/>
    <property type="molecule type" value="Genomic_DNA"/>
</dbReference>
<evidence type="ECO:0000313" key="2">
    <source>
        <dbReference type="Proteomes" id="UP001215598"/>
    </source>
</evidence>
<sequence>MYVGLVSRDWRCAINSTPVLWSCATVDNYTDLQKLCAGLSKSGVLPLHLRFDLVARNLLDPSMASPSQIHSFLHRAFTSLRPYLYRCTCLDLCTLDGTTTVALLSVVAPLSFPTLSNLQLDLAHTSRVTAHTALAFALPALARLVINGGFLELRSSVYSSLTTLVLRGQLYTQWSHFVTSLTGLVRLQKLEFHDVACFGPSSYEKVSQLPTLLLPQVRNFKLSASFVSSTWILSILSFPGLRRLQLVLPDLLTLGGLVKVVGRAFRPVRHLELSMMSCSADGLVSLLAPMTSLLTLDASSSHHCLGPQLLLAVRDPRSLLPECATIRLPYPTPTSDQHLLSLVDPDPHCRTWFASLSSSLFIRVDTHPLVKLSYSSYDASLGHFC</sequence>
<name>A0AAD7IDF7_9AGAR</name>
<protein>
    <submittedName>
        <fullName evidence="1">Uncharacterized protein</fullName>
    </submittedName>
</protein>
<dbReference type="AlphaFoldDB" id="A0AAD7IDF7"/>
<evidence type="ECO:0000313" key="1">
    <source>
        <dbReference type="EMBL" id="KAJ7740545.1"/>
    </source>
</evidence>
<comment type="caution">
    <text evidence="1">The sequence shown here is derived from an EMBL/GenBank/DDBJ whole genome shotgun (WGS) entry which is preliminary data.</text>
</comment>
<dbReference type="SUPFAM" id="SSF52047">
    <property type="entry name" value="RNI-like"/>
    <property type="match status" value="1"/>
</dbReference>
<reference evidence="1" key="1">
    <citation type="submission" date="2023-03" db="EMBL/GenBank/DDBJ databases">
        <title>Massive genome expansion in bonnet fungi (Mycena s.s.) driven by repeated elements and novel gene families across ecological guilds.</title>
        <authorList>
            <consortium name="Lawrence Berkeley National Laboratory"/>
            <person name="Harder C.B."/>
            <person name="Miyauchi S."/>
            <person name="Viragh M."/>
            <person name="Kuo A."/>
            <person name="Thoen E."/>
            <person name="Andreopoulos B."/>
            <person name="Lu D."/>
            <person name="Skrede I."/>
            <person name="Drula E."/>
            <person name="Henrissat B."/>
            <person name="Morin E."/>
            <person name="Kohler A."/>
            <person name="Barry K."/>
            <person name="LaButti K."/>
            <person name="Morin E."/>
            <person name="Salamov A."/>
            <person name="Lipzen A."/>
            <person name="Mereny Z."/>
            <person name="Hegedus B."/>
            <person name="Baldrian P."/>
            <person name="Stursova M."/>
            <person name="Weitz H."/>
            <person name="Taylor A."/>
            <person name="Grigoriev I.V."/>
            <person name="Nagy L.G."/>
            <person name="Martin F."/>
            <person name="Kauserud H."/>
        </authorList>
    </citation>
    <scope>NUCLEOTIDE SEQUENCE</scope>
    <source>
        <strain evidence="1">CBHHK182m</strain>
    </source>
</reference>
<accession>A0AAD7IDF7</accession>
<dbReference type="Proteomes" id="UP001215598">
    <property type="component" value="Unassembled WGS sequence"/>
</dbReference>
<proteinExistence type="predicted"/>
<gene>
    <name evidence="1" type="ORF">B0H16DRAFT_1728907</name>
</gene>
<organism evidence="1 2">
    <name type="scientific">Mycena metata</name>
    <dbReference type="NCBI Taxonomy" id="1033252"/>
    <lineage>
        <taxon>Eukaryota</taxon>
        <taxon>Fungi</taxon>
        <taxon>Dikarya</taxon>
        <taxon>Basidiomycota</taxon>
        <taxon>Agaricomycotina</taxon>
        <taxon>Agaricomycetes</taxon>
        <taxon>Agaricomycetidae</taxon>
        <taxon>Agaricales</taxon>
        <taxon>Marasmiineae</taxon>
        <taxon>Mycenaceae</taxon>
        <taxon>Mycena</taxon>
    </lineage>
</organism>
<keyword evidence="2" id="KW-1185">Reference proteome</keyword>